<protein>
    <recommendedName>
        <fullName evidence="3">DinB family protein</fullName>
    </recommendedName>
</protein>
<accession>A0ABR5IE04</accession>
<comment type="caution">
    <text evidence="1">The sequence shown here is derived from an EMBL/GenBank/DDBJ whole genome shotgun (WGS) entry which is preliminary data.</text>
</comment>
<keyword evidence="2" id="KW-1185">Reference proteome</keyword>
<dbReference type="Proteomes" id="UP000037247">
    <property type="component" value="Unassembled WGS sequence"/>
</dbReference>
<dbReference type="EMBL" id="LDTZ01000015">
    <property type="protein sequence ID" value="KNA91836.1"/>
    <property type="molecule type" value="Genomic_DNA"/>
</dbReference>
<dbReference type="Pfam" id="PF04978">
    <property type="entry name" value="MST"/>
    <property type="match status" value="1"/>
</dbReference>
<dbReference type="Gene3D" id="1.20.120.450">
    <property type="entry name" value="dinb family like domain"/>
    <property type="match status" value="1"/>
</dbReference>
<dbReference type="SUPFAM" id="SSF109854">
    <property type="entry name" value="DinB/YfiT-like putative metalloenzymes"/>
    <property type="match status" value="1"/>
</dbReference>
<dbReference type="RefSeq" id="WP_049698178.1">
    <property type="nucleotide sequence ID" value="NZ_JAQDQF010000005.1"/>
</dbReference>
<proteinExistence type="predicted"/>
<dbReference type="InterPro" id="IPR007061">
    <property type="entry name" value="MST-like"/>
</dbReference>
<evidence type="ECO:0008006" key="3">
    <source>
        <dbReference type="Google" id="ProtNLM"/>
    </source>
</evidence>
<name>A0ABR5IE04_9ACTN</name>
<dbReference type="InterPro" id="IPR034660">
    <property type="entry name" value="DinB/YfiT-like"/>
</dbReference>
<sequence length="153" mass="17081">MDLWFEAARDTADRCWDGVLTALDGVADADLNRSLPVAGSNAPYAIVHHCIEMARWWLGTFGCGMDLPRDRSREFDATGTRDDLVIRIAQVRADMDVWSTRMVRDGIAGRDARGTRAKVDLNTVTPQWVVLHVVHDLAQHLGQLQITRDLLSA</sequence>
<organism evidence="1 2">
    <name type="scientific">Gordonia jacobaea</name>
    <dbReference type="NCBI Taxonomy" id="122202"/>
    <lineage>
        <taxon>Bacteria</taxon>
        <taxon>Bacillati</taxon>
        <taxon>Actinomycetota</taxon>
        <taxon>Actinomycetes</taxon>
        <taxon>Mycobacteriales</taxon>
        <taxon>Gordoniaceae</taxon>
        <taxon>Gordonia</taxon>
    </lineage>
</organism>
<reference evidence="1 2" key="1">
    <citation type="submission" date="2015-05" db="EMBL/GenBank/DDBJ databases">
        <title>Draft genome sequence of the bacterium Gordonia jacobaea a new member of the Gordonia genus.</title>
        <authorList>
            <person name="Jimenez-Galisteo G."/>
            <person name="Dominguez A."/>
            <person name="Munoz E."/>
            <person name="Vinas M."/>
        </authorList>
    </citation>
    <scope>NUCLEOTIDE SEQUENCE [LARGE SCALE GENOMIC DNA]</scope>
    <source>
        <strain evidence="2">mv1</strain>
    </source>
</reference>
<gene>
    <name evidence="1" type="ORF">ABW18_06345</name>
</gene>
<evidence type="ECO:0000313" key="2">
    <source>
        <dbReference type="Proteomes" id="UP000037247"/>
    </source>
</evidence>
<evidence type="ECO:0000313" key="1">
    <source>
        <dbReference type="EMBL" id="KNA91836.1"/>
    </source>
</evidence>